<keyword evidence="2" id="KW-1185">Reference proteome</keyword>
<evidence type="ECO:0000313" key="2">
    <source>
        <dbReference type="Proteomes" id="UP001438707"/>
    </source>
</evidence>
<evidence type="ECO:0000313" key="1">
    <source>
        <dbReference type="EMBL" id="KAK9839036.1"/>
    </source>
</evidence>
<dbReference type="AlphaFoldDB" id="A0AAW1S127"/>
<dbReference type="EMBL" id="JALJOS010000005">
    <property type="protein sequence ID" value="KAK9839036.1"/>
    <property type="molecule type" value="Genomic_DNA"/>
</dbReference>
<gene>
    <name evidence="1" type="ORF">WJX74_008218</name>
</gene>
<reference evidence="1 2" key="1">
    <citation type="journal article" date="2024" name="Nat. Commun.">
        <title>Phylogenomics reveals the evolutionary origins of lichenization in chlorophyte algae.</title>
        <authorList>
            <person name="Puginier C."/>
            <person name="Libourel C."/>
            <person name="Otte J."/>
            <person name="Skaloud P."/>
            <person name="Haon M."/>
            <person name="Grisel S."/>
            <person name="Petersen M."/>
            <person name="Berrin J.G."/>
            <person name="Delaux P.M."/>
            <person name="Dal Grande F."/>
            <person name="Keller J."/>
        </authorList>
    </citation>
    <scope>NUCLEOTIDE SEQUENCE [LARGE SCALE GENOMIC DNA]</scope>
    <source>
        <strain evidence="1 2">SAG 2145</strain>
    </source>
</reference>
<organism evidence="1 2">
    <name type="scientific">Apatococcus lobatus</name>
    <dbReference type="NCBI Taxonomy" id="904363"/>
    <lineage>
        <taxon>Eukaryota</taxon>
        <taxon>Viridiplantae</taxon>
        <taxon>Chlorophyta</taxon>
        <taxon>core chlorophytes</taxon>
        <taxon>Trebouxiophyceae</taxon>
        <taxon>Chlorellales</taxon>
        <taxon>Chlorellaceae</taxon>
        <taxon>Apatococcus</taxon>
    </lineage>
</organism>
<accession>A0AAW1S127</accession>
<sequence>MFQELVLQDLTVHSGPGTAGLSSVFKQMMESFHRRTRSRSLQPKRKERLAWRIPTAQGISLHRCFPLHQDLSYQQTRASQDAPLINFWHCVYEYWDTLFSGCFSQSCWLIQYE</sequence>
<dbReference type="Proteomes" id="UP001438707">
    <property type="component" value="Unassembled WGS sequence"/>
</dbReference>
<comment type="caution">
    <text evidence="1">The sequence shown here is derived from an EMBL/GenBank/DDBJ whole genome shotgun (WGS) entry which is preliminary data.</text>
</comment>
<protein>
    <submittedName>
        <fullName evidence="1">Uncharacterized protein</fullName>
    </submittedName>
</protein>
<proteinExistence type="predicted"/>
<name>A0AAW1S127_9CHLO</name>